<dbReference type="RefSeq" id="WP_126393058.1">
    <property type="nucleotide sequence ID" value="NZ_CP034539.1"/>
</dbReference>
<gene>
    <name evidence="1" type="ORF">EJ357_20450</name>
</gene>
<name>A0A3Q9ETA4_9ACTN</name>
<dbReference type="Proteomes" id="UP000280298">
    <property type="component" value="Chromosome"/>
</dbReference>
<keyword evidence="2" id="KW-1185">Reference proteome</keyword>
<organism evidence="1 2">
    <name type="scientific">Streptomyces cyaneochromogenes</name>
    <dbReference type="NCBI Taxonomy" id="2496836"/>
    <lineage>
        <taxon>Bacteria</taxon>
        <taxon>Bacillati</taxon>
        <taxon>Actinomycetota</taxon>
        <taxon>Actinomycetes</taxon>
        <taxon>Kitasatosporales</taxon>
        <taxon>Streptomycetaceae</taxon>
        <taxon>Streptomyces</taxon>
    </lineage>
</organism>
<dbReference type="OrthoDB" id="3388630at2"/>
<dbReference type="EMBL" id="CP034539">
    <property type="protein sequence ID" value="AZQ35579.1"/>
    <property type="molecule type" value="Genomic_DNA"/>
</dbReference>
<dbReference type="KEGG" id="scya:EJ357_20450"/>
<protein>
    <submittedName>
        <fullName evidence="1">Uncharacterized protein</fullName>
    </submittedName>
</protein>
<proteinExistence type="predicted"/>
<evidence type="ECO:0000313" key="1">
    <source>
        <dbReference type="EMBL" id="AZQ35579.1"/>
    </source>
</evidence>
<dbReference type="AlphaFoldDB" id="A0A3Q9ETA4"/>
<accession>A0A3Q9ETA4</accession>
<reference evidence="1 2" key="1">
    <citation type="journal article" date="2019" name="Int. J. Syst. Evol. Microbiol.">
        <title>Streptomyces cyaneochromogenes sp. nov., a blue pigment-producing actinomycete from manganese-contaminated soil.</title>
        <authorList>
            <person name="Tang X."/>
            <person name="Zhao J."/>
            <person name="Li K."/>
            <person name="Chen Z."/>
            <person name="Sun Y."/>
            <person name="Gao J."/>
        </authorList>
    </citation>
    <scope>NUCLEOTIDE SEQUENCE [LARGE SCALE GENOMIC DNA]</scope>
    <source>
        <strain evidence="1 2">MK-45</strain>
    </source>
</reference>
<sequence>MSDRELIEKIRDRPGMDSLDGTYYPTAMFLTGIDFGRSGGLLRGFTEWLVVRRGECSSFYWHKLVLLDLFPDIDLKGWKNEDHLTPEQHQQAVDHLFSLVLEFLDVRDKPRELGLMYKRYEAMYAHIWG</sequence>
<evidence type="ECO:0000313" key="2">
    <source>
        <dbReference type="Proteomes" id="UP000280298"/>
    </source>
</evidence>